<protein>
    <submittedName>
        <fullName evidence="1">Uncharacterized protein</fullName>
    </submittedName>
</protein>
<organism evidence="1 2">
    <name type="scientific">Micavibrio aeruginosavorus</name>
    <dbReference type="NCBI Taxonomy" id="349221"/>
    <lineage>
        <taxon>Bacteria</taxon>
        <taxon>Pseudomonadati</taxon>
        <taxon>Bdellovibrionota</taxon>
        <taxon>Bdellovibrionia</taxon>
        <taxon>Bdellovibrionales</taxon>
        <taxon>Pseudobdellovibrionaceae</taxon>
        <taxon>Micavibrio</taxon>
    </lineage>
</organism>
<evidence type="ECO:0000313" key="2">
    <source>
        <dbReference type="Proteomes" id="UP000249417"/>
    </source>
</evidence>
<comment type="caution">
    <text evidence="1">The sequence shown here is derived from an EMBL/GenBank/DDBJ whole genome shotgun (WGS) entry which is preliminary data.</text>
</comment>
<dbReference type="Proteomes" id="UP000249417">
    <property type="component" value="Unassembled WGS sequence"/>
</dbReference>
<accession>A0A2W5MYG3</accession>
<sequence>MFIWGDVKNGLEETVAVLGGGAAAILFGSPAQAAVPPSKSNGPSVAAQLSLPTDGNTRYFHNTATKTSFNLVCRTEKDNSVQCKLDVLSLNTLTAQSVRLSYARDDQGKIVAQSRLLNAGGWNAATDRAYHNAKDRAQKIEWSASSPAAFVADNKSRSIVQNNVGRVSRDHGAVAICSAVPLSGKTGLSVCTEFDRSSNGVTTAVLPRLNNAGSLNAALNSPAQSTRAFDGTSNDSYFFKKYDAAIPAGASSAVVLAKP</sequence>
<proteinExistence type="predicted"/>
<gene>
    <name evidence="1" type="ORF">DI551_07470</name>
</gene>
<reference evidence="1 2" key="1">
    <citation type="submission" date="2017-08" db="EMBL/GenBank/DDBJ databases">
        <title>Infants hospitalized years apart are colonized by the same room-sourced microbial strains.</title>
        <authorList>
            <person name="Brooks B."/>
            <person name="Olm M.R."/>
            <person name="Firek B.A."/>
            <person name="Baker R."/>
            <person name="Thomas B.C."/>
            <person name="Morowitz M.J."/>
            <person name="Banfield J.F."/>
        </authorList>
    </citation>
    <scope>NUCLEOTIDE SEQUENCE [LARGE SCALE GENOMIC DNA]</scope>
    <source>
        <strain evidence="1">S2_005_002_R2_29</strain>
    </source>
</reference>
<name>A0A2W5MYG3_9BACT</name>
<dbReference type="AlphaFoldDB" id="A0A2W5MYG3"/>
<evidence type="ECO:0000313" key="1">
    <source>
        <dbReference type="EMBL" id="PZQ45408.1"/>
    </source>
</evidence>
<dbReference type="EMBL" id="QFQB01000050">
    <property type="protein sequence ID" value="PZQ45408.1"/>
    <property type="molecule type" value="Genomic_DNA"/>
</dbReference>